<dbReference type="AlphaFoldDB" id="A0A7G1HUH0"/>
<keyword evidence="1 2" id="KW-0732">Signal</keyword>
<feature type="chain" id="PRO_5028802793" description="Glycosyl hydrolase-like 10 domain-containing protein" evidence="2">
    <location>
        <begin position="21"/>
        <end position="558"/>
    </location>
</feature>
<dbReference type="Gene3D" id="3.20.20.80">
    <property type="entry name" value="Glycosidases"/>
    <property type="match status" value="1"/>
</dbReference>
<gene>
    <name evidence="4" type="ORF">Cop2CBH44_07650</name>
</gene>
<evidence type="ECO:0000256" key="1">
    <source>
        <dbReference type="ARBA" id="ARBA00022729"/>
    </source>
</evidence>
<sequence length="558" mass="64988">MCFRSKIIIVFVLIAISANAVSNPKHEIRAVWLTTNWGLDWPSKPVSDPLSREKQKGELCRVLDLVKKLNFNVVFFQTRLRGDVLYPSAYEPWNYILTGQPGRNPGYDPLDYAIQACHERGLECHAWIVCIPVGSNRQVKSHRAKSVVYQHRDLCKYFNGEWYLEPGNPQTAFYLASLVKEIVTCYPVDGIHLDYIRYPENSHRFPDSDTYRKYAKPNQTLARWRQENINRIVYTIYDTVRYYSPRIKVSSSPLGKYNTLPGFSSLGWSCIETVYQDPQKWLKDGKQDFIVPMMYFSEQSFYPFLINWVQHKFGRMVVSGLGAYRLYYKEGDWCLSDFMRQIYDGRKYGIDGQAFYRTGNLIRNDKRLLEELSSTVYAHPALMPPMPYLGNKYLSAPKPLEYVISKDSLYFLWDNVPQAQGYVLYGSATYPVDINNAGNIIEARISKNFSAQSRSLLNSFRYFAVTAFDDYYNESPQANFNQPFYNISEKIEYNKFEGKLYLDIENDIDQIIIQNILGKEIFKGRYSPKIGLQNIPNGAYRVWLIGKSIRKEKILLIF</sequence>
<dbReference type="KEGG" id="copr:Cop2CBH44_07650"/>
<reference evidence="5" key="1">
    <citation type="submission" date="2020-07" db="EMBL/GenBank/DDBJ databases">
        <title>Complete genome sequencing of Coprobacter sp. strain 2CBH44.</title>
        <authorList>
            <person name="Sakamoto M."/>
            <person name="Murakami T."/>
            <person name="Mori H."/>
        </authorList>
    </citation>
    <scope>NUCLEOTIDE SEQUENCE [LARGE SCALE GENOMIC DNA]</scope>
    <source>
        <strain evidence="5">2CBH44</strain>
    </source>
</reference>
<dbReference type="InterPro" id="IPR052177">
    <property type="entry name" value="Divisome_Glycosyl_Hydrolase"/>
</dbReference>
<evidence type="ECO:0000256" key="2">
    <source>
        <dbReference type="SAM" id="SignalP"/>
    </source>
</evidence>
<dbReference type="InterPro" id="IPR003790">
    <property type="entry name" value="GHL10"/>
</dbReference>
<keyword evidence="5" id="KW-1185">Reference proteome</keyword>
<dbReference type="PANTHER" id="PTHR43405">
    <property type="entry name" value="GLYCOSYL HYDROLASE DIGH"/>
    <property type="match status" value="1"/>
</dbReference>
<evidence type="ECO:0000313" key="5">
    <source>
        <dbReference type="Proteomes" id="UP000594042"/>
    </source>
</evidence>
<organism evidence="4 5">
    <name type="scientific">Coprobacter secundus subsp. similis</name>
    <dbReference type="NCBI Taxonomy" id="2751153"/>
    <lineage>
        <taxon>Bacteria</taxon>
        <taxon>Pseudomonadati</taxon>
        <taxon>Bacteroidota</taxon>
        <taxon>Bacteroidia</taxon>
        <taxon>Bacteroidales</taxon>
        <taxon>Barnesiellaceae</taxon>
        <taxon>Coprobacter</taxon>
    </lineage>
</organism>
<accession>A0A7G1HUH0</accession>
<proteinExistence type="predicted"/>
<dbReference type="EMBL" id="AP023322">
    <property type="protein sequence ID" value="BCI62412.1"/>
    <property type="molecule type" value="Genomic_DNA"/>
</dbReference>
<dbReference type="RefSeq" id="WP_200755572.1">
    <property type="nucleotide sequence ID" value="NZ_AP023322.1"/>
</dbReference>
<evidence type="ECO:0000313" key="4">
    <source>
        <dbReference type="EMBL" id="BCI62412.1"/>
    </source>
</evidence>
<feature type="signal peptide" evidence="2">
    <location>
        <begin position="1"/>
        <end position="20"/>
    </location>
</feature>
<dbReference type="SUPFAM" id="SSF51445">
    <property type="entry name" value="(Trans)glycosidases"/>
    <property type="match status" value="1"/>
</dbReference>
<evidence type="ECO:0000259" key="3">
    <source>
        <dbReference type="Pfam" id="PF02638"/>
    </source>
</evidence>
<dbReference type="Proteomes" id="UP000594042">
    <property type="component" value="Chromosome"/>
</dbReference>
<dbReference type="InterPro" id="IPR017853">
    <property type="entry name" value="GH"/>
</dbReference>
<dbReference type="Pfam" id="PF02638">
    <property type="entry name" value="GHL10"/>
    <property type="match status" value="1"/>
</dbReference>
<protein>
    <recommendedName>
        <fullName evidence="3">Glycosyl hydrolase-like 10 domain-containing protein</fullName>
    </recommendedName>
</protein>
<feature type="domain" description="Glycosyl hydrolase-like 10" evidence="3">
    <location>
        <begin position="27"/>
        <end position="302"/>
    </location>
</feature>
<name>A0A7G1HUH0_9BACT</name>
<dbReference type="PANTHER" id="PTHR43405:SF1">
    <property type="entry name" value="GLYCOSYL HYDROLASE DIGH"/>
    <property type="match status" value="1"/>
</dbReference>